<feature type="region of interest" description="Disordered" evidence="1">
    <location>
        <begin position="73"/>
        <end position="101"/>
    </location>
</feature>
<accession>A0A6B0UHA9</accession>
<dbReference type="AlphaFoldDB" id="A0A6B0UHA9"/>
<organism evidence="3">
    <name type="scientific">Ixodes ricinus</name>
    <name type="common">Common tick</name>
    <name type="synonym">Acarus ricinus</name>
    <dbReference type="NCBI Taxonomy" id="34613"/>
    <lineage>
        <taxon>Eukaryota</taxon>
        <taxon>Metazoa</taxon>
        <taxon>Ecdysozoa</taxon>
        <taxon>Arthropoda</taxon>
        <taxon>Chelicerata</taxon>
        <taxon>Arachnida</taxon>
        <taxon>Acari</taxon>
        <taxon>Parasitiformes</taxon>
        <taxon>Ixodida</taxon>
        <taxon>Ixodoidea</taxon>
        <taxon>Ixodidae</taxon>
        <taxon>Ixodinae</taxon>
        <taxon>Ixodes</taxon>
    </lineage>
</organism>
<feature type="chain" id="PRO_5025430759" evidence="2">
    <location>
        <begin position="29"/>
        <end position="101"/>
    </location>
</feature>
<keyword evidence="2" id="KW-0732">Signal</keyword>
<evidence type="ECO:0000256" key="2">
    <source>
        <dbReference type="SAM" id="SignalP"/>
    </source>
</evidence>
<proteinExistence type="predicted"/>
<evidence type="ECO:0000256" key="1">
    <source>
        <dbReference type="SAM" id="MobiDB-lite"/>
    </source>
</evidence>
<evidence type="ECO:0000313" key="3">
    <source>
        <dbReference type="EMBL" id="MXU88296.1"/>
    </source>
</evidence>
<feature type="signal peptide" evidence="2">
    <location>
        <begin position="1"/>
        <end position="28"/>
    </location>
</feature>
<sequence>MGFPSPLHLQATMILFTLLHQHTTGGRGRSTVVTGAARPAEALPPAMWHWASTSFQQPCRQFSCSYPRCPEQLARGAQGTKSSGFRSSPGPPGKPSRLFNA</sequence>
<reference evidence="3" key="1">
    <citation type="submission" date="2019-12" db="EMBL/GenBank/DDBJ databases">
        <title>An insight into the sialome of adult female Ixodes ricinus ticks feeding for 6 days.</title>
        <authorList>
            <person name="Perner J."/>
            <person name="Ribeiro J.M.C."/>
        </authorList>
    </citation>
    <scope>NUCLEOTIDE SEQUENCE</scope>
    <source>
        <strain evidence="3">Semi-engorged</strain>
        <tissue evidence="3">Salivary glands</tissue>
    </source>
</reference>
<name>A0A6B0UHA9_IXORI</name>
<protein>
    <submittedName>
        <fullName evidence="3">Putative secreted protein</fullName>
    </submittedName>
</protein>
<dbReference type="EMBL" id="GIFC01006213">
    <property type="protein sequence ID" value="MXU88296.1"/>
    <property type="molecule type" value="Transcribed_RNA"/>
</dbReference>